<feature type="domain" description="Polyvalent protein metallopeptidase" evidence="2">
    <location>
        <begin position="161"/>
        <end position="291"/>
    </location>
</feature>
<dbReference type="AlphaFoldDB" id="A0A1V9ESE7"/>
<name>A0A1V9ESE7_9BACT</name>
<dbReference type="Pfam" id="PF18818">
    <property type="entry name" value="MPTase-PolyVal"/>
    <property type="match status" value="1"/>
</dbReference>
<feature type="domain" description="N-terminal" evidence="1">
    <location>
        <begin position="19"/>
        <end position="133"/>
    </location>
</feature>
<dbReference type="Pfam" id="PF08401">
    <property type="entry name" value="ArdcN"/>
    <property type="match status" value="1"/>
</dbReference>
<sequence>MSTIASNTEPQAKTFTRRDIHQQVTDTIIQQLEKGVVPWHKPWSGGPDRILTIPQNFTTGKRYRGVNILLLWTSAFNQQFVSDEWASLKQWNEKKETIRKGEKGTFIVYYDKIEKEVDGDIKEIPFIKTSYVFNRCQLASYEAKQKGELSNTESLVERIDHVDRFIKNTNVIVEHNGFSAYYRPSLDKIVMPWQETFMDTETCTATEGYYSTLLHELTHWTGAPNRLVRQGGKKFGDKGYAIEELVAELGAAFLCTEFGIATADKGDHASYIAHWLEVLKENKHCIITAASEASKAVDFLQGLQPI</sequence>
<dbReference type="InterPro" id="IPR041459">
    <property type="entry name" value="MPTase-PolyVal"/>
</dbReference>
<evidence type="ECO:0000259" key="2">
    <source>
        <dbReference type="Pfam" id="PF18818"/>
    </source>
</evidence>
<dbReference type="RefSeq" id="WP_081170227.1">
    <property type="nucleotide sequence ID" value="NZ_LWBP01000230.1"/>
</dbReference>
<dbReference type="PIRSF" id="PIRSF037112">
    <property type="entry name" value="Antirestriction_ArdC"/>
    <property type="match status" value="1"/>
</dbReference>
<accession>A0A1V9ESE7</accession>
<reference evidence="4" key="1">
    <citation type="submission" date="2016-04" db="EMBL/GenBank/DDBJ databases">
        <authorList>
            <person name="Chen L."/>
            <person name="Zhuang W."/>
            <person name="Wang G."/>
        </authorList>
    </citation>
    <scope>NUCLEOTIDE SEQUENCE [LARGE SCALE GENOMIC DNA]</scope>
    <source>
        <strain evidence="4">208</strain>
    </source>
</reference>
<evidence type="ECO:0008006" key="5">
    <source>
        <dbReference type="Google" id="ProtNLM"/>
    </source>
</evidence>
<gene>
    <name evidence="3" type="ORF">A4R26_31140</name>
</gene>
<keyword evidence="4" id="KW-1185">Reference proteome</keyword>
<dbReference type="InterPro" id="IPR017113">
    <property type="entry name" value="Antirestriction_ArdC"/>
</dbReference>
<evidence type="ECO:0000259" key="1">
    <source>
        <dbReference type="Pfam" id="PF08401"/>
    </source>
</evidence>
<organism evidence="3 4">
    <name type="scientific">Niastella populi</name>
    <dbReference type="NCBI Taxonomy" id="550983"/>
    <lineage>
        <taxon>Bacteria</taxon>
        <taxon>Pseudomonadati</taxon>
        <taxon>Bacteroidota</taxon>
        <taxon>Chitinophagia</taxon>
        <taxon>Chitinophagales</taxon>
        <taxon>Chitinophagaceae</taxon>
        <taxon>Niastella</taxon>
    </lineage>
</organism>
<dbReference type="Proteomes" id="UP000192276">
    <property type="component" value="Unassembled WGS sequence"/>
</dbReference>
<dbReference type="STRING" id="550983.A4R26_31140"/>
<protein>
    <recommendedName>
        <fullName evidence="5">DUF1738 domain-containing protein</fullName>
    </recommendedName>
</protein>
<evidence type="ECO:0000313" key="4">
    <source>
        <dbReference type="Proteomes" id="UP000192276"/>
    </source>
</evidence>
<comment type="caution">
    <text evidence="3">The sequence shown here is derived from an EMBL/GenBank/DDBJ whole genome shotgun (WGS) entry which is preliminary data.</text>
</comment>
<dbReference type="GO" id="GO:0003697">
    <property type="term" value="F:single-stranded DNA binding"/>
    <property type="evidence" value="ECO:0007669"/>
    <property type="project" value="InterPro"/>
</dbReference>
<proteinExistence type="predicted"/>
<dbReference type="InterPro" id="IPR013610">
    <property type="entry name" value="ArdC_N"/>
</dbReference>
<dbReference type="OrthoDB" id="9792687at2"/>
<evidence type="ECO:0000313" key="3">
    <source>
        <dbReference type="EMBL" id="OQP49069.1"/>
    </source>
</evidence>
<dbReference type="EMBL" id="LWBP01000230">
    <property type="protein sequence ID" value="OQP49069.1"/>
    <property type="molecule type" value="Genomic_DNA"/>
</dbReference>